<dbReference type="EMBL" id="SJPF01000002">
    <property type="protein sequence ID" value="TWT34883.1"/>
    <property type="molecule type" value="Genomic_DNA"/>
</dbReference>
<dbReference type="RefSeq" id="WP_146431494.1">
    <property type="nucleotide sequence ID" value="NZ_SJPF01000002.1"/>
</dbReference>
<dbReference type="UniPathway" id="UPA00067">
    <property type="reaction ID" value="UER00122"/>
</dbReference>
<dbReference type="InterPro" id="IPR012772">
    <property type="entry name" value="Ectoine_EctA"/>
</dbReference>
<evidence type="ECO:0000256" key="3">
    <source>
        <dbReference type="ARBA" id="ARBA00012355"/>
    </source>
</evidence>
<evidence type="ECO:0000256" key="6">
    <source>
        <dbReference type="ARBA" id="ARBA00023315"/>
    </source>
</evidence>
<comment type="catalytic activity">
    <reaction evidence="7 8">
        <text>L-2,4-diaminobutanoate + acetyl-CoA = (2S)-4-acetamido-2-aminobutanoate + CoA + H(+)</text>
        <dbReference type="Rhea" id="RHEA:16901"/>
        <dbReference type="ChEBI" id="CHEBI:15378"/>
        <dbReference type="ChEBI" id="CHEBI:57287"/>
        <dbReference type="ChEBI" id="CHEBI:57288"/>
        <dbReference type="ChEBI" id="CHEBI:58761"/>
        <dbReference type="ChEBI" id="CHEBI:58929"/>
        <dbReference type="EC" id="2.3.1.178"/>
    </reaction>
</comment>
<evidence type="ECO:0000256" key="5">
    <source>
        <dbReference type="ARBA" id="ARBA00022679"/>
    </source>
</evidence>
<keyword evidence="5 8" id="KW-0808">Transferase</keyword>
<name>A0A5C5VA93_9BACT</name>
<evidence type="ECO:0000313" key="11">
    <source>
        <dbReference type="Proteomes" id="UP000318878"/>
    </source>
</evidence>
<comment type="pathway">
    <text evidence="1 8">Amine and polyamine biosynthesis; ectoine biosynthesis; L-ectoine from L-aspartate 4-semialdehyde: step 2/3.</text>
</comment>
<reference evidence="10 11" key="1">
    <citation type="submission" date="2019-02" db="EMBL/GenBank/DDBJ databases">
        <title>Deep-cultivation of Planctomycetes and their phenomic and genomic characterization uncovers novel biology.</title>
        <authorList>
            <person name="Wiegand S."/>
            <person name="Jogler M."/>
            <person name="Boedeker C."/>
            <person name="Pinto D."/>
            <person name="Vollmers J."/>
            <person name="Rivas-Marin E."/>
            <person name="Kohn T."/>
            <person name="Peeters S.H."/>
            <person name="Heuer A."/>
            <person name="Rast P."/>
            <person name="Oberbeckmann S."/>
            <person name="Bunk B."/>
            <person name="Jeske O."/>
            <person name="Meyerdierks A."/>
            <person name="Storesund J.E."/>
            <person name="Kallscheuer N."/>
            <person name="Luecker S."/>
            <person name="Lage O.M."/>
            <person name="Pohl T."/>
            <person name="Merkel B.J."/>
            <person name="Hornburger P."/>
            <person name="Mueller R.-W."/>
            <person name="Bruemmer F."/>
            <person name="Labrenz M."/>
            <person name="Spormann A.M."/>
            <person name="Op Den Camp H."/>
            <person name="Overmann J."/>
            <person name="Amann R."/>
            <person name="Jetten M.S.M."/>
            <person name="Mascher T."/>
            <person name="Medema M.H."/>
            <person name="Devos D.P."/>
            <person name="Kaster A.-K."/>
            <person name="Ovreas L."/>
            <person name="Rohde M."/>
            <person name="Galperin M.Y."/>
            <person name="Jogler C."/>
        </authorList>
    </citation>
    <scope>NUCLEOTIDE SEQUENCE [LARGE SCALE GENOMIC DNA]</scope>
    <source>
        <strain evidence="10 11">Enr8</strain>
    </source>
</reference>
<dbReference type="OrthoDB" id="2436196at2"/>
<dbReference type="AlphaFoldDB" id="A0A5C5VA93"/>
<evidence type="ECO:0000259" key="9">
    <source>
        <dbReference type="PROSITE" id="PS51186"/>
    </source>
</evidence>
<feature type="domain" description="N-acetyltransferase" evidence="9">
    <location>
        <begin position="15"/>
        <end position="167"/>
    </location>
</feature>
<dbReference type="GO" id="GO:0019491">
    <property type="term" value="P:ectoine biosynthetic process"/>
    <property type="evidence" value="ECO:0007669"/>
    <property type="project" value="UniProtKB-UniPathway"/>
</dbReference>
<dbReference type="PROSITE" id="PS51186">
    <property type="entry name" value="GNAT"/>
    <property type="match status" value="1"/>
</dbReference>
<dbReference type="NCBIfam" id="TIGR02406">
    <property type="entry name" value="ectoine_EctA"/>
    <property type="match status" value="1"/>
</dbReference>
<comment type="caution">
    <text evidence="10">The sequence shown here is derived from an EMBL/GenBank/DDBJ whole genome shotgun (WGS) entry which is preliminary data.</text>
</comment>
<dbReference type="InterPro" id="IPR016181">
    <property type="entry name" value="Acyl_CoA_acyltransferase"/>
</dbReference>
<comment type="similarity">
    <text evidence="2 8">Belongs to the acetyltransferase family. EctA subfamily.</text>
</comment>
<evidence type="ECO:0000256" key="4">
    <source>
        <dbReference type="ARBA" id="ARBA00017935"/>
    </source>
</evidence>
<evidence type="ECO:0000256" key="2">
    <source>
        <dbReference type="ARBA" id="ARBA00010712"/>
    </source>
</evidence>
<dbReference type="InterPro" id="IPR000182">
    <property type="entry name" value="GNAT_dom"/>
</dbReference>
<evidence type="ECO:0000256" key="7">
    <source>
        <dbReference type="ARBA" id="ARBA00048924"/>
    </source>
</evidence>
<dbReference type="Gene3D" id="3.40.630.30">
    <property type="match status" value="1"/>
</dbReference>
<keyword evidence="6 8" id="KW-0012">Acyltransferase</keyword>
<proteinExistence type="inferred from homology"/>
<dbReference type="SUPFAM" id="SSF55729">
    <property type="entry name" value="Acyl-CoA N-acyltransferases (Nat)"/>
    <property type="match status" value="1"/>
</dbReference>
<evidence type="ECO:0000256" key="8">
    <source>
        <dbReference type="RuleBase" id="RU365045"/>
    </source>
</evidence>
<accession>A0A5C5VA93</accession>
<evidence type="ECO:0000313" key="10">
    <source>
        <dbReference type="EMBL" id="TWT34883.1"/>
    </source>
</evidence>
<dbReference type="Pfam" id="PF00583">
    <property type="entry name" value="Acetyltransf_1"/>
    <property type="match status" value="1"/>
</dbReference>
<dbReference type="EC" id="2.3.1.178" evidence="3 8"/>
<protein>
    <recommendedName>
        <fullName evidence="4 8">L-2,4-diaminobutyric acid acetyltransferase</fullName>
        <shortName evidence="8">DABA acetyltransferase</shortName>
        <ecNumber evidence="3 8">2.3.1.178</ecNumber>
    </recommendedName>
</protein>
<dbReference type="Proteomes" id="UP000318878">
    <property type="component" value="Unassembled WGS sequence"/>
</dbReference>
<comment type="function">
    <text evidence="8">Catalyzes the acetylation of L-2,4-diaminobutyrate (DABA) to gamma-N-acetyl-alpha,gamma-diaminobutyric acid (ADABA) with acetyl coenzyme A.</text>
</comment>
<keyword evidence="11" id="KW-1185">Reference proteome</keyword>
<organism evidence="10 11">
    <name type="scientific">Blastopirellula retiformator</name>
    <dbReference type="NCBI Taxonomy" id="2527970"/>
    <lineage>
        <taxon>Bacteria</taxon>
        <taxon>Pseudomonadati</taxon>
        <taxon>Planctomycetota</taxon>
        <taxon>Planctomycetia</taxon>
        <taxon>Pirellulales</taxon>
        <taxon>Pirellulaceae</taxon>
        <taxon>Blastopirellula</taxon>
    </lineage>
</organism>
<gene>
    <name evidence="8 10" type="primary">ectA</name>
    <name evidence="10" type="ORF">Enr8_22980</name>
</gene>
<sequence length="173" mass="19099">MTETSPNAENERESVRLRRPGKQDAQSLWRLVCANETLDTNSCYLYLIQATEFSDSCVVAELNGEIVGFATGFRPPKRPDSLFVWQVLVAPAARGKKLAKRMLSYLVRHGDGVQFVEATITPSNAASRALFASLASQLRASIGYTRCFETTDFGASGHEAEELVRVGPILERE</sequence>
<dbReference type="GO" id="GO:0033816">
    <property type="term" value="F:diaminobutyrate acetyltransferase activity"/>
    <property type="evidence" value="ECO:0007669"/>
    <property type="project" value="UniProtKB-EC"/>
</dbReference>
<evidence type="ECO:0000256" key="1">
    <source>
        <dbReference type="ARBA" id="ARBA00004978"/>
    </source>
</evidence>
<dbReference type="CDD" id="cd04301">
    <property type="entry name" value="NAT_SF"/>
    <property type="match status" value="1"/>
</dbReference>